<dbReference type="PANTHER" id="PTHR43213">
    <property type="entry name" value="BIFUNCTIONAL DTTP/UTP PYROPHOSPHATASE/METHYLTRANSFERASE PROTEIN-RELATED"/>
    <property type="match status" value="1"/>
</dbReference>
<sequence length="193" mass="21530">MLNFILASSSPRRRELLKNLGLDFQVIASNFNEESISSSNPIHLVQELAYNKALSVKKKVCKDALILGADTIVLKEGILGKPKNEKEAYEILKSLSGGCHRVITGFSIISTYSMVEFTGYEITKVFFKELTEEDILTYISTGEPMDKAGAYGLQGRGSLFVSRIEGDYFNVVGLPLFKLNEALEDKFSFKLLR</sequence>
<dbReference type="GO" id="GO:0009117">
    <property type="term" value="P:nucleotide metabolic process"/>
    <property type="evidence" value="ECO:0007669"/>
    <property type="project" value="UniProtKB-KW"/>
</dbReference>
<dbReference type="Gene3D" id="3.90.950.10">
    <property type="match status" value="1"/>
</dbReference>
<proteinExistence type="inferred from homology"/>
<dbReference type="NCBIfam" id="TIGR00172">
    <property type="entry name" value="maf"/>
    <property type="match status" value="1"/>
</dbReference>
<feature type="active site" description="Proton acceptor" evidence="3">
    <location>
        <position position="70"/>
    </location>
</feature>
<evidence type="ECO:0000313" key="5">
    <source>
        <dbReference type="Proteomes" id="UP000432715"/>
    </source>
</evidence>
<dbReference type="EMBL" id="WBZC01000014">
    <property type="protein sequence ID" value="KAB3535917.1"/>
    <property type="molecule type" value="Genomic_DNA"/>
</dbReference>
<dbReference type="AlphaFoldDB" id="A0A6I0F1S8"/>
<gene>
    <name evidence="4" type="ORF">F8154_05210</name>
</gene>
<dbReference type="PIRSF" id="PIRSF006305">
    <property type="entry name" value="Maf"/>
    <property type="match status" value="1"/>
</dbReference>
<name>A0A6I0F1S8_9FIRM</name>
<keyword evidence="5" id="KW-1185">Reference proteome</keyword>
<evidence type="ECO:0000313" key="4">
    <source>
        <dbReference type="EMBL" id="KAB3535917.1"/>
    </source>
</evidence>
<evidence type="ECO:0000256" key="1">
    <source>
        <dbReference type="ARBA" id="ARBA00001968"/>
    </source>
</evidence>
<reference evidence="4 5" key="1">
    <citation type="submission" date="2019-10" db="EMBL/GenBank/DDBJ databases">
        <title>Alkaliphilus serpentinus sp. nov. and Alkaliphilus pronyensis sp. nov., two novel anaerobic alkaliphilic species isolated from the serpentinized-hosted hydrothermal field of the Prony Bay (New Caledonia).</title>
        <authorList>
            <person name="Postec A."/>
        </authorList>
    </citation>
    <scope>NUCLEOTIDE SEQUENCE [LARGE SCALE GENOMIC DNA]</scope>
    <source>
        <strain evidence="4 5">LacV</strain>
    </source>
</reference>
<evidence type="ECO:0000256" key="2">
    <source>
        <dbReference type="ARBA" id="ARBA00022801"/>
    </source>
</evidence>
<dbReference type="InterPro" id="IPR003697">
    <property type="entry name" value="Maf-like"/>
</dbReference>
<dbReference type="CDD" id="cd00555">
    <property type="entry name" value="Maf"/>
    <property type="match status" value="1"/>
</dbReference>
<dbReference type="RefSeq" id="WP_151860545.1">
    <property type="nucleotide sequence ID" value="NZ_WBZC01000014.1"/>
</dbReference>
<comment type="function">
    <text evidence="3">Nucleoside triphosphate pyrophosphatase that hydrolyzes dTTP and UTP. May have a dual role in cell division arrest and in preventing the incorporation of modified nucleotides into cellular nucleic acids.</text>
</comment>
<comment type="subcellular location">
    <subcellularLocation>
        <location evidence="3">Cytoplasm</location>
    </subcellularLocation>
</comment>
<comment type="similarity">
    <text evidence="3">Belongs to the Maf family. YhdE subfamily.</text>
</comment>
<keyword evidence="3" id="KW-0963">Cytoplasm</keyword>
<keyword evidence="2 3" id="KW-0378">Hydrolase</keyword>
<comment type="caution">
    <text evidence="4">The sequence shown here is derived from an EMBL/GenBank/DDBJ whole genome shotgun (WGS) entry which is preliminary data.</text>
</comment>
<feature type="site" description="Important for substrate specificity" evidence="3">
    <location>
        <position position="154"/>
    </location>
</feature>
<dbReference type="HAMAP" id="MF_00528">
    <property type="entry name" value="Maf"/>
    <property type="match status" value="1"/>
</dbReference>
<evidence type="ECO:0000256" key="3">
    <source>
        <dbReference type="HAMAP-Rule" id="MF_00528"/>
    </source>
</evidence>
<dbReference type="PANTHER" id="PTHR43213:SF5">
    <property type="entry name" value="BIFUNCTIONAL DTTP_UTP PYROPHOSPHATASE_METHYLTRANSFERASE PROTEIN-RELATED"/>
    <property type="match status" value="1"/>
</dbReference>
<dbReference type="GO" id="GO:0005737">
    <property type="term" value="C:cytoplasm"/>
    <property type="evidence" value="ECO:0007669"/>
    <property type="project" value="UniProtKB-SubCell"/>
</dbReference>
<comment type="catalytic activity">
    <reaction evidence="3">
        <text>UTP + H2O = UMP + diphosphate + H(+)</text>
        <dbReference type="Rhea" id="RHEA:29395"/>
        <dbReference type="ChEBI" id="CHEBI:15377"/>
        <dbReference type="ChEBI" id="CHEBI:15378"/>
        <dbReference type="ChEBI" id="CHEBI:33019"/>
        <dbReference type="ChEBI" id="CHEBI:46398"/>
        <dbReference type="ChEBI" id="CHEBI:57865"/>
        <dbReference type="EC" id="3.6.1.9"/>
    </reaction>
</comment>
<feature type="site" description="Important for substrate specificity" evidence="3">
    <location>
        <position position="12"/>
    </location>
</feature>
<protein>
    <recommendedName>
        <fullName evidence="3">dTTP/UTP pyrophosphatase</fullName>
        <shortName evidence="3">dTTPase/UTPase</shortName>
        <ecNumber evidence="3">3.6.1.9</ecNumber>
    </recommendedName>
    <alternativeName>
        <fullName evidence="3">Nucleoside triphosphate pyrophosphatase</fullName>
    </alternativeName>
    <alternativeName>
        <fullName evidence="3">Nucleotide pyrophosphatase</fullName>
        <shortName evidence="3">Nucleotide PPase</shortName>
    </alternativeName>
</protein>
<dbReference type="Pfam" id="PF02545">
    <property type="entry name" value="Maf"/>
    <property type="match status" value="1"/>
</dbReference>
<dbReference type="EC" id="3.6.1.9" evidence="3"/>
<comment type="catalytic activity">
    <reaction evidence="3">
        <text>dTTP + H2O = dTMP + diphosphate + H(+)</text>
        <dbReference type="Rhea" id="RHEA:28534"/>
        <dbReference type="ChEBI" id="CHEBI:15377"/>
        <dbReference type="ChEBI" id="CHEBI:15378"/>
        <dbReference type="ChEBI" id="CHEBI:33019"/>
        <dbReference type="ChEBI" id="CHEBI:37568"/>
        <dbReference type="ChEBI" id="CHEBI:63528"/>
        <dbReference type="EC" id="3.6.1.9"/>
    </reaction>
</comment>
<dbReference type="SUPFAM" id="SSF52972">
    <property type="entry name" value="ITPase-like"/>
    <property type="match status" value="1"/>
</dbReference>
<comment type="cofactor">
    <cofactor evidence="1 3">
        <name>a divalent metal cation</name>
        <dbReference type="ChEBI" id="CHEBI:60240"/>
    </cofactor>
</comment>
<dbReference type="GO" id="GO:0047429">
    <property type="term" value="F:nucleoside triphosphate diphosphatase activity"/>
    <property type="evidence" value="ECO:0007669"/>
    <property type="project" value="UniProtKB-EC"/>
</dbReference>
<organism evidence="4 5">
    <name type="scientific">Alkaliphilus pronyensis</name>
    <dbReference type="NCBI Taxonomy" id="1482732"/>
    <lineage>
        <taxon>Bacteria</taxon>
        <taxon>Bacillati</taxon>
        <taxon>Bacillota</taxon>
        <taxon>Clostridia</taxon>
        <taxon>Peptostreptococcales</taxon>
        <taxon>Natronincolaceae</taxon>
        <taxon>Alkaliphilus</taxon>
    </lineage>
</organism>
<dbReference type="InterPro" id="IPR029001">
    <property type="entry name" value="ITPase-like_fam"/>
</dbReference>
<accession>A0A6I0F1S8</accession>
<feature type="site" description="Important for substrate specificity" evidence="3">
    <location>
        <position position="71"/>
    </location>
</feature>
<keyword evidence="3" id="KW-0546">Nucleotide metabolism</keyword>
<dbReference type="Proteomes" id="UP000432715">
    <property type="component" value="Unassembled WGS sequence"/>
</dbReference>
<comment type="caution">
    <text evidence="3">Lacks conserved residue(s) required for the propagation of feature annotation.</text>
</comment>
<dbReference type="OrthoDB" id="9807767at2"/>